<dbReference type="Gene3D" id="1.10.260.130">
    <property type="match status" value="1"/>
</dbReference>
<proteinExistence type="predicted"/>
<dbReference type="GO" id="GO:0016042">
    <property type="term" value="P:lipid catabolic process"/>
    <property type="evidence" value="ECO:0007669"/>
    <property type="project" value="InterPro"/>
</dbReference>
<name>A0A7W9P8Y5_9NOCA</name>
<dbReference type="RefSeq" id="WP_040749399.1">
    <property type="nucleotide sequence ID" value="NZ_JACHIT010000001.1"/>
</dbReference>
<dbReference type="PANTHER" id="PTHR34853">
    <property type="match status" value="1"/>
</dbReference>
<dbReference type="PANTHER" id="PTHR34853:SF1">
    <property type="entry name" value="LIPASE 5"/>
    <property type="match status" value="1"/>
</dbReference>
<dbReference type="PIRSF" id="PIRSF029171">
    <property type="entry name" value="Esterase_LipA"/>
    <property type="match status" value="1"/>
</dbReference>
<dbReference type="Gene3D" id="3.40.50.1820">
    <property type="entry name" value="alpha/beta hydrolase"/>
    <property type="match status" value="1"/>
</dbReference>
<evidence type="ECO:0008006" key="3">
    <source>
        <dbReference type="Google" id="ProtNLM"/>
    </source>
</evidence>
<dbReference type="SUPFAM" id="SSF53474">
    <property type="entry name" value="alpha/beta-Hydrolases"/>
    <property type="match status" value="1"/>
</dbReference>
<dbReference type="Proteomes" id="UP000540412">
    <property type="component" value="Unassembled WGS sequence"/>
</dbReference>
<evidence type="ECO:0000313" key="1">
    <source>
        <dbReference type="EMBL" id="MBB5911383.1"/>
    </source>
</evidence>
<dbReference type="InterPro" id="IPR029058">
    <property type="entry name" value="AB_hydrolase_fold"/>
</dbReference>
<dbReference type="EMBL" id="JACHIT010000001">
    <property type="protein sequence ID" value="MBB5911383.1"/>
    <property type="molecule type" value="Genomic_DNA"/>
</dbReference>
<keyword evidence="2" id="KW-1185">Reference proteome</keyword>
<organism evidence="1 2">
    <name type="scientific">Nocardia transvalensis</name>
    <dbReference type="NCBI Taxonomy" id="37333"/>
    <lineage>
        <taxon>Bacteria</taxon>
        <taxon>Bacillati</taxon>
        <taxon>Actinomycetota</taxon>
        <taxon>Actinomycetes</taxon>
        <taxon>Mycobacteriales</taxon>
        <taxon>Nocardiaceae</taxon>
        <taxon>Nocardia</taxon>
    </lineage>
</organism>
<reference evidence="1 2" key="1">
    <citation type="submission" date="2020-08" db="EMBL/GenBank/DDBJ databases">
        <title>Sequencing the genomes of 1000 actinobacteria strains.</title>
        <authorList>
            <person name="Klenk H.-P."/>
        </authorList>
    </citation>
    <scope>NUCLEOTIDE SEQUENCE [LARGE SCALE GENOMIC DNA]</scope>
    <source>
        <strain evidence="1 2">DSM 43582</strain>
    </source>
</reference>
<gene>
    <name evidence="1" type="ORF">BJY24_000250</name>
</gene>
<protein>
    <recommendedName>
        <fullName evidence="3">Triacylglycerol lipase</fullName>
    </recommendedName>
</protein>
<dbReference type="GO" id="GO:0004806">
    <property type="term" value="F:triacylglycerol lipase activity"/>
    <property type="evidence" value="ECO:0007669"/>
    <property type="project" value="InterPro"/>
</dbReference>
<dbReference type="Pfam" id="PF03583">
    <property type="entry name" value="LIP"/>
    <property type="match status" value="1"/>
</dbReference>
<dbReference type="InterPro" id="IPR005152">
    <property type="entry name" value="Lipase_secreted"/>
</dbReference>
<comment type="caution">
    <text evidence="1">The sequence shown here is derived from an EMBL/GenBank/DDBJ whole genome shotgun (WGS) entry which is preliminary data.</text>
</comment>
<accession>A0A7W9P8Y5</accession>
<sequence>MSLAADTAADFDGLRPATGPLTSARPLRPDVDPFYVAPPHLDTDEPGAVLRYRRVRVALFGRIPQRVQAWQLLYRTNDLNGAPEAAVTTVLLPWDADPTATRPVVSYQCAIDAVAPKCLPSYALRHGARSLGCVPQFELLLIAGAVARGWAVSVPDHVGTGGRFGVPREPGYRILDGIRAALSFGPLGLDPAAPVGLWGYSGGGLATSWAAELADDYAPELDLAAGYAGSPVGDPTQAVVHLNRWLSGVASSGLVALCIAGLRRAYPDLDRVRIGFSPGFLDLLAYTEIAATIQIVLRGAGVRISDDGTNLAELLTHPEVRAALAEVRPGERTPGMPMFVVQAVNDLIVPVRAIDEHVARYRAAGTPVTYVRDRISGHITLAVIAAPIVGDWLDDRLTGRTPPPSPEHTTTVWSMVCSRQGVTGHLRQAWIAARLLTGRPIG</sequence>
<dbReference type="AlphaFoldDB" id="A0A7W9P8Y5"/>
<evidence type="ECO:0000313" key="2">
    <source>
        <dbReference type="Proteomes" id="UP000540412"/>
    </source>
</evidence>